<dbReference type="InterPro" id="IPR011006">
    <property type="entry name" value="CheY-like_superfamily"/>
</dbReference>
<evidence type="ECO:0000259" key="4">
    <source>
        <dbReference type="PROSITE" id="PS50043"/>
    </source>
</evidence>
<dbReference type="Gene3D" id="1.10.10.10">
    <property type="entry name" value="Winged helix-like DNA-binding domain superfamily/Winged helix DNA-binding domain"/>
    <property type="match status" value="1"/>
</dbReference>
<dbReference type="SUPFAM" id="SSF46894">
    <property type="entry name" value="C-terminal effector domain of the bipartite response regulators"/>
    <property type="match status" value="1"/>
</dbReference>
<dbReference type="STRING" id="670.ACZ92_06895"/>
<keyword evidence="1 3" id="KW-0597">Phosphoprotein</keyword>
<dbReference type="SUPFAM" id="SSF52172">
    <property type="entry name" value="CheY-like"/>
    <property type="match status" value="1"/>
</dbReference>
<dbReference type="OrthoDB" id="9796655at2"/>
<dbReference type="EMBL" id="CP034299">
    <property type="protein sequence ID" value="QHH12659.1"/>
    <property type="molecule type" value="Genomic_DNA"/>
</dbReference>
<dbReference type="EMBL" id="VRMQ01000001">
    <property type="protein sequence ID" value="TXN17951.1"/>
    <property type="molecule type" value="Genomic_DNA"/>
</dbReference>
<evidence type="ECO:0000313" key="11">
    <source>
        <dbReference type="Proteomes" id="UP000321504"/>
    </source>
</evidence>
<dbReference type="PROSITE" id="PS00622">
    <property type="entry name" value="HTH_LUXR_1"/>
    <property type="match status" value="1"/>
</dbReference>
<gene>
    <name evidence="7" type="ORF">CA163_08340</name>
    <name evidence="8" type="ORF">EHC69_25810</name>
    <name evidence="9" type="ORF">FVP01_02885</name>
    <name evidence="6" type="ORF">I7278_07190</name>
</gene>
<reference evidence="8 12" key="3">
    <citation type="submission" date="2018-12" db="EMBL/GenBank/DDBJ databases">
        <title>Genomic insights into the evolutionary origins and pathogenicity of five Vibrio parahaemolyticus strains isolated from the shrimp with acute hepatopancreatic necrosis disease (AHPND).</title>
        <authorList>
            <person name="Yang Q."/>
            <person name="Dong X."/>
            <person name="Xie G."/>
            <person name="Fu S."/>
            <person name="Zou P."/>
            <person name="Sun J."/>
            <person name="Wang Y."/>
            <person name="Huang J."/>
        </authorList>
    </citation>
    <scope>NUCLEOTIDE SEQUENCE [LARGE SCALE GENOMIC DNA]</scope>
    <source>
        <strain evidence="8 12">20160303005-1</strain>
    </source>
</reference>
<dbReference type="GO" id="GO:0000160">
    <property type="term" value="P:phosphorelay signal transduction system"/>
    <property type="evidence" value="ECO:0007669"/>
    <property type="project" value="InterPro"/>
</dbReference>
<dbReference type="Pfam" id="PF00072">
    <property type="entry name" value="Response_reg"/>
    <property type="match status" value="1"/>
</dbReference>
<dbReference type="Proteomes" id="UP000856022">
    <property type="component" value="Unassembled WGS sequence"/>
</dbReference>
<dbReference type="Pfam" id="PF00196">
    <property type="entry name" value="GerE"/>
    <property type="match status" value="1"/>
</dbReference>
<feature type="domain" description="HTH luxR-type" evidence="4">
    <location>
        <begin position="135"/>
        <end position="200"/>
    </location>
</feature>
<dbReference type="SMART" id="SM00421">
    <property type="entry name" value="HTH_LUXR"/>
    <property type="match status" value="1"/>
</dbReference>
<dbReference type="EMBL" id="DACQKT010000002">
    <property type="protein sequence ID" value="HAS6676588.1"/>
    <property type="molecule type" value="Genomic_DNA"/>
</dbReference>
<dbReference type="AlphaFoldDB" id="A0A226Z5S5"/>
<dbReference type="PRINTS" id="PR00038">
    <property type="entry name" value="HTHLUXR"/>
</dbReference>
<dbReference type="EMBL" id="NIXT01000353">
    <property type="protein sequence ID" value="OXE33280.1"/>
    <property type="molecule type" value="Genomic_DNA"/>
</dbReference>
<name>A0A226Z5S5_VIBPH</name>
<protein>
    <submittedName>
        <fullName evidence="6 7">Response regulator</fullName>
    </submittedName>
    <submittedName>
        <fullName evidence="8">Response regulator transcription factor</fullName>
    </submittedName>
</protein>
<evidence type="ECO:0000256" key="2">
    <source>
        <dbReference type="ARBA" id="ARBA00023125"/>
    </source>
</evidence>
<reference evidence="6" key="2">
    <citation type="journal article" date="2018" name="Genome Biol.">
        <title>SKESA: strategic k-mer extension for scrupulous assemblies.</title>
        <authorList>
            <person name="Souvorov A."/>
            <person name="Agarwala R."/>
            <person name="Lipman D.J."/>
        </authorList>
    </citation>
    <scope>NUCLEOTIDE SEQUENCE</scope>
    <source>
        <strain evidence="6">1930</strain>
    </source>
</reference>
<evidence type="ECO:0000313" key="12">
    <source>
        <dbReference type="Proteomes" id="UP000464718"/>
    </source>
</evidence>
<evidence type="ECO:0000259" key="5">
    <source>
        <dbReference type="PROSITE" id="PS50110"/>
    </source>
</evidence>
<accession>A0A226Z5S5</accession>
<dbReference type="InterPro" id="IPR016032">
    <property type="entry name" value="Sig_transdc_resp-reg_C-effctor"/>
</dbReference>
<reference evidence="7 10" key="1">
    <citation type="journal article" date="2017" name="Appl. Environ. Microbiol.">
        <title>Parallel evolution of two clades of a major Atlantic endemic Vibrio parahaemolyticus pathogen lineage by independent acquisition of related pathogenicity islands.</title>
        <authorList>
            <person name="Xu F."/>
            <person name="Gonzalez-Escalona N."/>
            <person name="Drees K.P."/>
            <person name="Sebra R.P."/>
            <person name="Cooper V.S."/>
            <person name="Jones S.H."/>
            <person name="Whistler C.A."/>
        </authorList>
    </citation>
    <scope>NUCLEOTIDE SEQUENCE [LARGE SCALE GENOMIC DNA]</scope>
    <source>
        <strain evidence="7 10">MAVP-3</strain>
    </source>
</reference>
<keyword evidence="2 7" id="KW-0238">DNA-binding</keyword>
<dbReference type="PROSITE" id="PS50110">
    <property type="entry name" value="RESPONSE_REGULATORY"/>
    <property type="match status" value="1"/>
</dbReference>
<proteinExistence type="predicted"/>
<evidence type="ECO:0000313" key="6">
    <source>
        <dbReference type="EMBL" id="HAS6676588.1"/>
    </source>
</evidence>
<dbReference type="GO" id="GO:0006355">
    <property type="term" value="P:regulation of DNA-templated transcription"/>
    <property type="evidence" value="ECO:0007669"/>
    <property type="project" value="InterPro"/>
</dbReference>
<dbReference type="InterPro" id="IPR051015">
    <property type="entry name" value="EvgA-like"/>
</dbReference>
<dbReference type="Proteomes" id="UP000321504">
    <property type="component" value="Unassembled WGS sequence"/>
</dbReference>
<evidence type="ECO:0000313" key="10">
    <source>
        <dbReference type="Proteomes" id="UP000214596"/>
    </source>
</evidence>
<dbReference type="Proteomes" id="UP000464718">
    <property type="component" value="Chromosome ii"/>
</dbReference>
<dbReference type="Gene3D" id="3.40.50.2300">
    <property type="match status" value="1"/>
</dbReference>
<dbReference type="GO" id="GO:0003677">
    <property type="term" value="F:DNA binding"/>
    <property type="evidence" value="ECO:0007669"/>
    <property type="project" value="UniProtKB-KW"/>
</dbReference>
<dbReference type="InterPro" id="IPR000792">
    <property type="entry name" value="Tscrpt_reg_LuxR_C"/>
</dbReference>
<dbReference type="Proteomes" id="UP000214596">
    <property type="component" value="Unassembled WGS sequence"/>
</dbReference>
<dbReference type="OMA" id="MQMVREC"/>
<dbReference type="CDD" id="cd06170">
    <property type="entry name" value="LuxR_C_like"/>
    <property type="match status" value="1"/>
</dbReference>
<reference evidence="9 11" key="4">
    <citation type="submission" date="2019-08" db="EMBL/GenBank/DDBJ databases">
        <title>Emerging of two pre-pandemic pathogenic O4:KUT lineages of Vibrio parahaemolyticus in coastal eastern China.</title>
        <authorList>
            <person name="Yu H."/>
        </authorList>
    </citation>
    <scope>NUCLEOTIDE SEQUENCE [LARGE SCALE GENOMIC DNA]</scope>
    <source>
        <strain evidence="9 11">HZ17-383</strain>
    </source>
</reference>
<reference evidence="6" key="5">
    <citation type="submission" date="2019-12" db="EMBL/GenBank/DDBJ databases">
        <authorList>
            <consortium name="NCBI Pathogen Detection Project"/>
        </authorList>
    </citation>
    <scope>NUCLEOTIDE SEQUENCE</scope>
    <source>
        <strain evidence="6">1930</strain>
    </source>
</reference>
<dbReference type="InterPro" id="IPR058245">
    <property type="entry name" value="NreC/VraR/RcsB-like_REC"/>
</dbReference>
<evidence type="ECO:0000313" key="7">
    <source>
        <dbReference type="EMBL" id="OXE33280.1"/>
    </source>
</evidence>
<dbReference type="InterPro" id="IPR036388">
    <property type="entry name" value="WH-like_DNA-bd_sf"/>
</dbReference>
<evidence type="ECO:0000256" key="3">
    <source>
        <dbReference type="PROSITE-ProRule" id="PRU00169"/>
    </source>
</evidence>
<dbReference type="CDD" id="cd17535">
    <property type="entry name" value="REC_NarL-like"/>
    <property type="match status" value="1"/>
</dbReference>
<organism evidence="7 10">
    <name type="scientific">Vibrio parahaemolyticus</name>
    <dbReference type="NCBI Taxonomy" id="670"/>
    <lineage>
        <taxon>Bacteria</taxon>
        <taxon>Pseudomonadati</taxon>
        <taxon>Pseudomonadota</taxon>
        <taxon>Gammaproteobacteria</taxon>
        <taxon>Vibrionales</taxon>
        <taxon>Vibrionaceae</taxon>
        <taxon>Vibrio</taxon>
    </lineage>
</organism>
<dbReference type="PANTHER" id="PTHR45566">
    <property type="entry name" value="HTH-TYPE TRANSCRIPTIONAL REGULATOR YHJB-RELATED"/>
    <property type="match status" value="1"/>
</dbReference>
<evidence type="ECO:0000256" key="1">
    <source>
        <dbReference type="ARBA" id="ARBA00022553"/>
    </source>
</evidence>
<feature type="domain" description="Response regulatory" evidence="5">
    <location>
        <begin position="7"/>
        <end position="123"/>
    </location>
</feature>
<dbReference type="PROSITE" id="PS50043">
    <property type="entry name" value="HTH_LUXR_2"/>
    <property type="match status" value="1"/>
</dbReference>
<sequence>MRFTLNNVLIIDDQPLYSEALASLVENAINTAEVIQTTDSAEVMELVRSQRIDLIILDVVLGDRDGMRLAKNILATGYRGRLLFVSSRDYSSLSKAAYEMGANGFLNKNEARETIADAIVSVSRGYSMFKSTHTPSSGDVTLSNREAMVFHYLAQGYSNKKISEQLSLSAKTISTYKTRILKKYHADSLIELLHTIPQSENIQFCR</sequence>
<evidence type="ECO:0000313" key="8">
    <source>
        <dbReference type="EMBL" id="QHH12659.1"/>
    </source>
</evidence>
<dbReference type="SMART" id="SM00448">
    <property type="entry name" value="REC"/>
    <property type="match status" value="1"/>
</dbReference>
<evidence type="ECO:0000313" key="9">
    <source>
        <dbReference type="EMBL" id="TXN17951.1"/>
    </source>
</evidence>
<dbReference type="InterPro" id="IPR001789">
    <property type="entry name" value="Sig_transdc_resp-reg_receiver"/>
</dbReference>
<feature type="modified residue" description="4-aspartylphosphate" evidence="3">
    <location>
        <position position="58"/>
    </location>
</feature>
<dbReference type="PANTHER" id="PTHR45566:SF2">
    <property type="entry name" value="NARL SUBFAMILY"/>
    <property type="match status" value="1"/>
</dbReference>